<sequence>MANYQPKPKKDSFFSLHFTSTVSIALVLFMLGLITMLIIAAGQFTNQTKENISVSVVLKDDISTEDLNRLQRYISAAEYTKEVKYISKEDALAEYTSALGEDPVEFLGYNP</sequence>
<comment type="caution">
    <text evidence="3">The sequence shown here is derived from an EMBL/GenBank/DDBJ whole genome shotgun (WGS) entry which is preliminary data.</text>
</comment>
<dbReference type="GO" id="GO:0051301">
    <property type="term" value="P:cell division"/>
    <property type="evidence" value="ECO:0007669"/>
    <property type="project" value="UniProtKB-KW"/>
</dbReference>
<organism evidence="3 4">
    <name type="scientific">Candidatus Aphodosoma intestinipullorum</name>
    <dbReference type="NCBI Taxonomy" id="2840674"/>
    <lineage>
        <taxon>Bacteria</taxon>
        <taxon>Pseudomonadati</taxon>
        <taxon>Bacteroidota</taxon>
        <taxon>Bacteroidia</taxon>
        <taxon>Bacteroidales</taxon>
        <taxon>Candidatus Aphodosoma</taxon>
    </lineage>
</organism>
<evidence type="ECO:0000313" key="3">
    <source>
        <dbReference type="EMBL" id="MBO8439794.1"/>
    </source>
</evidence>
<dbReference type="Pfam" id="PF18075">
    <property type="entry name" value="FtsX_ECD"/>
    <property type="match status" value="1"/>
</dbReference>
<keyword evidence="1" id="KW-0812">Transmembrane</keyword>
<dbReference type="EMBL" id="JADIMV010000067">
    <property type="protein sequence ID" value="MBO8439794.1"/>
    <property type="molecule type" value="Genomic_DNA"/>
</dbReference>
<evidence type="ECO:0000313" key="4">
    <source>
        <dbReference type="Proteomes" id="UP000712007"/>
    </source>
</evidence>
<dbReference type="InterPro" id="IPR040690">
    <property type="entry name" value="FtsX_ECD"/>
</dbReference>
<proteinExistence type="predicted"/>
<accession>A0A940DLV8</accession>
<evidence type="ECO:0000259" key="2">
    <source>
        <dbReference type="Pfam" id="PF18075"/>
    </source>
</evidence>
<reference evidence="3" key="2">
    <citation type="journal article" date="2021" name="PeerJ">
        <title>Extensive microbial diversity within the chicken gut microbiome revealed by metagenomics and culture.</title>
        <authorList>
            <person name="Gilroy R."/>
            <person name="Ravi A."/>
            <person name="Getino M."/>
            <person name="Pursley I."/>
            <person name="Horton D.L."/>
            <person name="Alikhan N.F."/>
            <person name="Baker D."/>
            <person name="Gharbi K."/>
            <person name="Hall N."/>
            <person name="Watson M."/>
            <person name="Adriaenssens E.M."/>
            <person name="Foster-Nyarko E."/>
            <person name="Jarju S."/>
            <person name="Secka A."/>
            <person name="Antonio M."/>
            <person name="Oren A."/>
            <person name="Chaudhuri R.R."/>
            <person name="La Ragione R."/>
            <person name="Hildebrand F."/>
            <person name="Pallen M.J."/>
        </authorList>
    </citation>
    <scope>NUCLEOTIDE SEQUENCE</scope>
    <source>
        <strain evidence="3">3924</strain>
    </source>
</reference>
<keyword evidence="3" id="KW-0132">Cell division</keyword>
<dbReference type="Proteomes" id="UP000712007">
    <property type="component" value="Unassembled WGS sequence"/>
</dbReference>
<feature type="non-terminal residue" evidence="3">
    <location>
        <position position="111"/>
    </location>
</feature>
<name>A0A940DLV8_9BACT</name>
<keyword evidence="1" id="KW-1133">Transmembrane helix</keyword>
<protein>
    <submittedName>
        <fullName evidence="3">Cell division protein FtsX</fullName>
    </submittedName>
</protein>
<keyword evidence="1" id="KW-0472">Membrane</keyword>
<reference evidence="3" key="1">
    <citation type="submission" date="2020-10" db="EMBL/GenBank/DDBJ databases">
        <authorList>
            <person name="Gilroy R."/>
        </authorList>
    </citation>
    <scope>NUCLEOTIDE SEQUENCE</scope>
    <source>
        <strain evidence="3">3924</strain>
    </source>
</reference>
<evidence type="ECO:0000256" key="1">
    <source>
        <dbReference type="SAM" id="Phobius"/>
    </source>
</evidence>
<feature type="transmembrane region" description="Helical" evidence="1">
    <location>
        <begin position="20"/>
        <end position="41"/>
    </location>
</feature>
<keyword evidence="3" id="KW-0131">Cell cycle</keyword>
<dbReference type="Gene3D" id="3.30.70.3040">
    <property type="match status" value="1"/>
</dbReference>
<dbReference type="GO" id="GO:0016020">
    <property type="term" value="C:membrane"/>
    <property type="evidence" value="ECO:0007669"/>
    <property type="project" value="InterPro"/>
</dbReference>
<gene>
    <name evidence="3" type="ORF">IAC51_04000</name>
</gene>
<dbReference type="AlphaFoldDB" id="A0A940DLV8"/>
<dbReference type="PANTHER" id="PTHR47755:SF1">
    <property type="entry name" value="CELL DIVISION PROTEIN FTSX"/>
    <property type="match status" value="1"/>
</dbReference>
<dbReference type="InterPro" id="IPR004513">
    <property type="entry name" value="FtsX"/>
</dbReference>
<feature type="domain" description="FtsX extracellular" evidence="2">
    <location>
        <begin position="53"/>
        <end position="110"/>
    </location>
</feature>
<dbReference type="PANTHER" id="PTHR47755">
    <property type="entry name" value="CELL DIVISION PROTEIN FTSX"/>
    <property type="match status" value="1"/>
</dbReference>